<evidence type="ECO:0000313" key="2">
    <source>
        <dbReference type="EMBL" id="GJT74594.1"/>
    </source>
</evidence>
<protein>
    <recommendedName>
        <fullName evidence="4">Transposase MuDR plant domain-containing protein</fullName>
    </recommendedName>
</protein>
<dbReference type="EMBL" id="BQNB010018454">
    <property type="protein sequence ID" value="GJT74594.1"/>
    <property type="molecule type" value="Genomic_DNA"/>
</dbReference>
<comment type="caution">
    <text evidence="2">The sequence shown here is derived from an EMBL/GenBank/DDBJ whole genome shotgun (WGS) entry which is preliminary data.</text>
</comment>
<reference evidence="2" key="1">
    <citation type="journal article" date="2022" name="Int. J. Mol. Sci.">
        <title>Draft Genome of Tanacetum Coccineum: Genomic Comparison of Closely Related Tanacetum-Family Plants.</title>
        <authorList>
            <person name="Yamashiro T."/>
            <person name="Shiraishi A."/>
            <person name="Nakayama K."/>
            <person name="Satake H."/>
        </authorList>
    </citation>
    <scope>NUCLEOTIDE SEQUENCE</scope>
</reference>
<dbReference type="Proteomes" id="UP001151760">
    <property type="component" value="Unassembled WGS sequence"/>
</dbReference>
<evidence type="ECO:0008006" key="4">
    <source>
        <dbReference type="Google" id="ProtNLM"/>
    </source>
</evidence>
<evidence type="ECO:0000313" key="3">
    <source>
        <dbReference type="Proteomes" id="UP001151760"/>
    </source>
</evidence>
<name>A0ABQ5GGV8_9ASTR</name>
<proteinExistence type="predicted"/>
<organism evidence="2 3">
    <name type="scientific">Tanacetum coccineum</name>
    <dbReference type="NCBI Taxonomy" id="301880"/>
    <lineage>
        <taxon>Eukaryota</taxon>
        <taxon>Viridiplantae</taxon>
        <taxon>Streptophyta</taxon>
        <taxon>Embryophyta</taxon>
        <taxon>Tracheophyta</taxon>
        <taxon>Spermatophyta</taxon>
        <taxon>Magnoliopsida</taxon>
        <taxon>eudicotyledons</taxon>
        <taxon>Gunneridae</taxon>
        <taxon>Pentapetalae</taxon>
        <taxon>asterids</taxon>
        <taxon>campanulids</taxon>
        <taxon>Asterales</taxon>
        <taxon>Asteraceae</taxon>
        <taxon>Asteroideae</taxon>
        <taxon>Anthemideae</taxon>
        <taxon>Anthemidinae</taxon>
        <taxon>Tanacetum</taxon>
    </lineage>
</organism>
<reference evidence="2" key="2">
    <citation type="submission" date="2022-01" db="EMBL/GenBank/DDBJ databases">
        <authorList>
            <person name="Yamashiro T."/>
            <person name="Shiraishi A."/>
            <person name="Satake H."/>
            <person name="Nakayama K."/>
        </authorList>
    </citation>
    <scope>NUCLEOTIDE SEQUENCE</scope>
</reference>
<feature type="region of interest" description="Disordered" evidence="1">
    <location>
        <begin position="1"/>
        <end position="26"/>
    </location>
</feature>
<gene>
    <name evidence="2" type="ORF">Tco_1041319</name>
</gene>
<sequence length="146" mass="16557">MSKAFVSGGESDTNNDEGKEEGAGVYWEGQAKERRGEFGIAVYELMTVTSDHPLVTLRWSFRDLAANNGKRGERIVRKICDCGLTCEWRFTILLNEIEIDRDTRYDDYAKKMHAKASCGLSLKVRDKVRADVDFSRVVSHASLFNQ</sequence>
<evidence type="ECO:0000256" key="1">
    <source>
        <dbReference type="SAM" id="MobiDB-lite"/>
    </source>
</evidence>
<keyword evidence="3" id="KW-1185">Reference proteome</keyword>
<accession>A0ABQ5GGV8</accession>